<reference evidence="4" key="1">
    <citation type="submission" date="2022-10" db="EMBL/GenBank/DDBJ databases">
        <title>The WGS of Solirubrobacter ginsenosidimutans DSM 21036.</title>
        <authorList>
            <person name="Jiang Z."/>
        </authorList>
    </citation>
    <scope>NUCLEOTIDE SEQUENCE</scope>
    <source>
        <strain evidence="4">DSM 21036</strain>
    </source>
</reference>
<dbReference type="Proteomes" id="UP001149140">
    <property type="component" value="Unassembled WGS sequence"/>
</dbReference>
<dbReference type="AlphaFoldDB" id="A0A9X3S9R9"/>
<name>A0A9X3S9R9_9ACTN</name>
<dbReference type="SUPFAM" id="SSF89562">
    <property type="entry name" value="RraA-like"/>
    <property type="match status" value="1"/>
</dbReference>
<dbReference type="CDD" id="cd16841">
    <property type="entry name" value="RraA_family"/>
    <property type="match status" value="1"/>
</dbReference>
<evidence type="ECO:0000256" key="1">
    <source>
        <dbReference type="ARBA" id="ARBA00022723"/>
    </source>
</evidence>
<dbReference type="GO" id="GO:0016787">
    <property type="term" value="F:hydrolase activity"/>
    <property type="evidence" value="ECO:0007669"/>
    <property type="project" value="UniProtKB-KW"/>
</dbReference>
<dbReference type="InterPro" id="IPR036663">
    <property type="entry name" value="Fumarylacetoacetase_C_sf"/>
</dbReference>
<dbReference type="PANTHER" id="PTHR11820">
    <property type="entry name" value="ACYLPYRUVASE"/>
    <property type="match status" value="1"/>
</dbReference>
<feature type="domain" description="Fumarylacetoacetase-like C-terminal" evidence="3">
    <location>
        <begin position="8"/>
        <end position="204"/>
    </location>
</feature>
<dbReference type="RefSeq" id="WP_270044554.1">
    <property type="nucleotide sequence ID" value="NZ_JAPDOD010000045.1"/>
</dbReference>
<dbReference type="NCBIfam" id="NF009399">
    <property type="entry name" value="PRK12764.1"/>
    <property type="match status" value="1"/>
</dbReference>
<comment type="cofactor">
    <cofactor evidence="2">
        <name>Mg(2+)</name>
        <dbReference type="ChEBI" id="CHEBI:18420"/>
    </cofactor>
</comment>
<sequence length="468" mass="49892">MTPPPASKIIAVHLNYRSRAAQRGRTPAVPSYFLKPPSSLAADGDVVVRPRGTELLAFEGEVAVVIGTRARQVTPEDGARHIGWIAPANDVGLYDLRWADRGSNLMAKGHDGYTPLGAPTAVDGFDLDALTLRTRVNGEVVQEDSTANLIFPFGLLVADLSRFVTLEPGDVILTGTPAGSRPVEPGDEIEVELEGVGRVRNRVVESDEPLAGHGAQPKVSAAVRGEAWGTGAPRPYTLSEPARQALLEVSTATLTTQLRSRGIANTFMAGLRPTRPDQRLLGYAYTLRYVPLREDVRDADTAELNAQKRAVESIGPNEVLVIDARGEPGAGTIGDILAARALARGATGIVTDGGLRDSPALAALDIPTYYQAPHAAVLGLLHFPLEVNVPIACGGTLVVPGDVMVGDAEGVLVIPAALAEDVARDALEQEHREAWALERVKAGESIRGIYPLSPARRPDYEHWHEEQP</sequence>
<keyword evidence="1 2" id="KW-0479">Metal-binding</keyword>
<keyword evidence="2" id="KW-0460">Magnesium</keyword>
<dbReference type="InterPro" id="IPR005493">
    <property type="entry name" value="RraA/RraA-like"/>
</dbReference>
<evidence type="ECO:0000259" key="3">
    <source>
        <dbReference type="Pfam" id="PF01557"/>
    </source>
</evidence>
<dbReference type="Gene3D" id="3.50.30.40">
    <property type="entry name" value="Ribonuclease E inhibitor RraA/RraA-like"/>
    <property type="match status" value="1"/>
</dbReference>
<comment type="caution">
    <text evidence="4">The sequence shown here is derived from an EMBL/GenBank/DDBJ whole genome shotgun (WGS) entry which is preliminary data.</text>
</comment>
<dbReference type="Pfam" id="PF03737">
    <property type="entry name" value="RraA-like"/>
    <property type="match status" value="1"/>
</dbReference>
<feature type="binding site" evidence="2">
    <location>
        <position position="356"/>
    </location>
    <ligand>
        <name>substrate</name>
    </ligand>
</feature>
<keyword evidence="4" id="KW-0378">Hydrolase</keyword>
<dbReference type="EMBL" id="JAPDOD010000045">
    <property type="protein sequence ID" value="MDA0165298.1"/>
    <property type="molecule type" value="Genomic_DNA"/>
</dbReference>
<dbReference type="NCBIfam" id="NF006093">
    <property type="entry name" value="PRK08245.1"/>
    <property type="match status" value="1"/>
</dbReference>
<accession>A0A9X3S9R9</accession>
<evidence type="ECO:0000256" key="2">
    <source>
        <dbReference type="PIRSR" id="PIRSR605493-1"/>
    </source>
</evidence>
<dbReference type="Gene3D" id="3.90.850.10">
    <property type="entry name" value="Fumarylacetoacetase-like, C-terminal domain"/>
    <property type="match status" value="1"/>
</dbReference>
<dbReference type="Pfam" id="PF01557">
    <property type="entry name" value="FAA_hydrolase"/>
    <property type="match status" value="1"/>
</dbReference>
<gene>
    <name evidence="4" type="ORF">OM076_33830</name>
</gene>
<dbReference type="InterPro" id="IPR036704">
    <property type="entry name" value="RraA/RraA-like_sf"/>
</dbReference>
<feature type="binding site" evidence="2">
    <location>
        <begin position="334"/>
        <end position="337"/>
    </location>
    <ligand>
        <name>substrate</name>
    </ligand>
</feature>
<dbReference type="SUPFAM" id="SSF56529">
    <property type="entry name" value="FAH"/>
    <property type="match status" value="1"/>
</dbReference>
<evidence type="ECO:0000313" key="4">
    <source>
        <dbReference type="EMBL" id="MDA0165298.1"/>
    </source>
</evidence>
<dbReference type="GO" id="GO:0046872">
    <property type="term" value="F:metal ion binding"/>
    <property type="evidence" value="ECO:0007669"/>
    <property type="project" value="UniProtKB-KW"/>
</dbReference>
<proteinExistence type="predicted"/>
<feature type="binding site" evidence="2">
    <location>
        <position position="357"/>
    </location>
    <ligand>
        <name>Mg(2+)</name>
        <dbReference type="ChEBI" id="CHEBI:18420"/>
    </ligand>
</feature>
<organism evidence="4 5">
    <name type="scientific">Solirubrobacter ginsenosidimutans</name>
    <dbReference type="NCBI Taxonomy" id="490573"/>
    <lineage>
        <taxon>Bacteria</taxon>
        <taxon>Bacillati</taxon>
        <taxon>Actinomycetota</taxon>
        <taxon>Thermoleophilia</taxon>
        <taxon>Solirubrobacterales</taxon>
        <taxon>Solirubrobacteraceae</taxon>
        <taxon>Solirubrobacter</taxon>
    </lineage>
</organism>
<keyword evidence="5" id="KW-1185">Reference proteome</keyword>
<evidence type="ECO:0000313" key="5">
    <source>
        <dbReference type="Proteomes" id="UP001149140"/>
    </source>
</evidence>
<protein>
    <submittedName>
        <fullName evidence="4">Fumarylacetoacetate hydrolase family protein</fullName>
    </submittedName>
</protein>
<dbReference type="InterPro" id="IPR011234">
    <property type="entry name" value="Fumarylacetoacetase-like_C"/>
</dbReference>